<evidence type="ECO:0000256" key="1">
    <source>
        <dbReference type="ARBA" id="ARBA00007905"/>
    </source>
</evidence>
<dbReference type="OMA" id="VAKKHER"/>
<dbReference type="KEGG" id="xtr:100127714"/>
<keyword evidence="8" id="KW-1185">Reference proteome</keyword>
<dbReference type="Proteomes" id="UP000008143">
    <property type="component" value="Chromosome 3"/>
</dbReference>
<keyword evidence="2" id="KW-0273">Eye lens protein</keyword>
<dbReference type="GO" id="GO:0047086">
    <property type="term" value="F:ketosteroid monooxygenase activity"/>
    <property type="evidence" value="ECO:0000318"/>
    <property type="project" value="GO_Central"/>
</dbReference>
<dbReference type="Gene3D" id="3.20.20.100">
    <property type="entry name" value="NADP-dependent oxidoreductase domain"/>
    <property type="match status" value="1"/>
</dbReference>
<dbReference type="InterPro" id="IPR020471">
    <property type="entry name" value="AKR"/>
</dbReference>
<dbReference type="FunFam" id="3.20.20.100:FF:000003">
    <property type="entry name" value="Aldo-keto reductase family 1 member C3"/>
    <property type="match status" value="1"/>
</dbReference>
<evidence type="ECO:0000259" key="7">
    <source>
        <dbReference type="Pfam" id="PF00248"/>
    </source>
</evidence>
<dbReference type="Pfam" id="PF00248">
    <property type="entry name" value="Aldo_ket_red"/>
    <property type="match status" value="1"/>
</dbReference>
<dbReference type="AGR" id="Xenbase:XB-GENE-5895911"/>
<dbReference type="PIRSF" id="PIRSF000097">
    <property type="entry name" value="AKR"/>
    <property type="match status" value="1"/>
</dbReference>
<reference evidence="9" key="1">
    <citation type="journal article" date="2002" name="Dev. Dyn.">
        <title>Genetic and genomic tools for Xenopus research: The NIH Xenopus initiative.</title>
        <authorList>
            <person name="Klein S.L."/>
            <person name="Strausberg R.L."/>
            <person name="Wagner L."/>
            <person name="Pontius J."/>
            <person name="Clifton S.W."/>
            <person name="Richardson P."/>
        </authorList>
    </citation>
    <scope>NUCLEOTIDE SEQUENCE</scope>
</reference>
<gene>
    <name evidence="9 10" type="primary">akr1c1</name>
    <name evidence="9" type="synonym">dd1</name>
    <name evidence="9" type="synonym">ddh</name>
    <name evidence="9" type="synonym">ddh1</name>
    <name evidence="9" type="synonym">hakrc</name>
    <name evidence="9" type="synonym">mbab</name>
</gene>
<evidence type="ECO:0000256" key="6">
    <source>
        <dbReference type="PIRSR" id="PIRSR000097-3"/>
    </source>
</evidence>
<dbReference type="PROSITE" id="PS00063">
    <property type="entry name" value="ALDOKETO_REDUCTASE_3"/>
    <property type="match status" value="1"/>
</dbReference>
<dbReference type="GO" id="GO:0005212">
    <property type="term" value="F:structural constituent of eye lens"/>
    <property type="evidence" value="ECO:0007669"/>
    <property type="project" value="UniProtKB-KW"/>
</dbReference>
<organism evidence="8 9">
    <name type="scientific">Xenopus tropicalis</name>
    <name type="common">Western clawed frog</name>
    <name type="synonym">Silurana tropicalis</name>
    <dbReference type="NCBI Taxonomy" id="8364"/>
    <lineage>
        <taxon>Eukaryota</taxon>
        <taxon>Metazoa</taxon>
        <taxon>Chordata</taxon>
        <taxon>Craniata</taxon>
        <taxon>Vertebrata</taxon>
        <taxon>Euteleostomi</taxon>
        <taxon>Amphibia</taxon>
        <taxon>Batrachia</taxon>
        <taxon>Anura</taxon>
        <taxon>Pipoidea</taxon>
        <taxon>Pipidae</taxon>
        <taxon>Xenopodinae</taxon>
        <taxon>Xenopus</taxon>
        <taxon>Silurana</taxon>
    </lineage>
</organism>
<dbReference type="Xenbase" id="XB-GENE-5895911">
    <property type="gene designation" value="akr1c1"/>
</dbReference>
<feature type="active site" description="Proton donor" evidence="4">
    <location>
        <position position="88"/>
    </location>
</feature>
<dbReference type="RefSeq" id="NP_001354926.1">
    <property type="nucleotide sequence ID" value="NM_001367997.1"/>
</dbReference>
<evidence type="ECO:0000256" key="3">
    <source>
        <dbReference type="ARBA" id="ARBA00071797"/>
    </source>
</evidence>
<evidence type="ECO:0000313" key="10">
    <source>
        <dbReference type="Xenbase" id="XB-GENE-5895911"/>
    </source>
</evidence>
<feature type="binding site" evidence="5">
    <location>
        <position position="150"/>
    </location>
    <ligand>
        <name>substrate</name>
    </ligand>
</feature>
<dbReference type="PROSITE" id="PS00798">
    <property type="entry name" value="ALDOKETO_REDUCTASE_1"/>
    <property type="match status" value="1"/>
</dbReference>
<feature type="domain" description="NADP-dependent oxidoreductase" evidence="7">
    <location>
        <begin position="65"/>
        <end position="333"/>
    </location>
</feature>
<dbReference type="GO" id="GO:0016229">
    <property type="term" value="F:steroid dehydrogenase activity"/>
    <property type="evidence" value="ECO:0000318"/>
    <property type="project" value="GO_Central"/>
</dbReference>
<dbReference type="GO" id="GO:0004032">
    <property type="term" value="F:aldose reductase (NADPH) activity"/>
    <property type="evidence" value="ECO:0000318"/>
    <property type="project" value="GO_Central"/>
</dbReference>
<dbReference type="PRINTS" id="PR00069">
    <property type="entry name" value="ALDKETRDTASE"/>
</dbReference>
<feature type="site" description="Lowers pKa of active site Tyr" evidence="6">
    <location>
        <position position="117"/>
    </location>
</feature>
<dbReference type="PANTHER" id="PTHR11732">
    <property type="entry name" value="ALDO/KETO REDUCTASE"/>
    <property type="match status" value="1"/>
</dbReference>
<evidence type="ECO:0000256" key="5">
    <source>
        <dbReference type="PIRSR" id="PIRSR000097-2"/>
    </source>
</evidence>
<comment type="similarity">
    <text evidence="1">Belongs to the aldo/keto reductase family.</text>
</comment>
<name>A0A8J0QHW8_XENTR</name>
<protein>
    <recommendedName>
        <fullName evidence="3">Rho crystallin</fullName>
    </recommendedName>
</protein>
<evidence type="ECO:0000256" key="2">
    <source>
        <dbReference type="ARBA" id="ARBA00022613"/>
    </source>
</evidence>
<dbReference type="GO" id="GO:0005829">
    <property type="term" value="C:cytosol"/>
    <property type="evidence" value="ECO:0000318"/>
    <property type="project" value="GO_Central"/>
</dbReference>
<dbReference type="SUPFAM" id="SSF51430">
    <property type="entry name" value="NAD(P)-linked oxidoreductase"/>
    <property type="match status" value="1"/>
</dbReference>
<dbReference type="OrthoDB" id="416253at2759"/>
<proteinExistence type="inferred from homology"/>
<dbReference type="AlphaFoldDB" id="A0A8J0QHW8"/>
<dbReference type="GeneID" id="100127714"/>
<reference evidence="9" key="2">
    <citation type="submission" date="2025-08" db="UniProtKB">
        <authorList>
            <consortium name="RefSeq"/>
        </authorList>
    </citation>
    <scope>IDENTIFICATION</scope>
</reference>
<sequence>MSGLKKLGKETNLQNQGASIQLHDGRWMPVVAFGTFYPFTFPGDSQANPGHCAGTKHGTEKSFIDDVRVATKMALDLGYRHVDGAFLYSSETGVGQAFREKFADGTLKREDLFYTSKLWNTFHQPHLVRPALEKTLSFLQMDYVDLYLIHMPMSFKPAEELFPKNEDGTCAFDQPDLLQTWQALEECRDAGLVKSIGVSNFNRRQLEMILNKPGLKYKPVCNQIECHPYLNQKQMLEFCKSKDIVVVAYGVLGSPGAGKWVDQSCPILLEDPVLISIGQKYSKSPAQVSMRYMIQRGCVAIAKSFNPDRMKQNLEVFDFQLSQEEMAAIDGLNKNMRYWSFSEWEKHPQYPFHSQY</sequence>
<accession>A0A8J0QHW8</accession>
<dbReference type="InterPro" id="IPR036812">
    <property type="entry name" value="NAD(P)_OxRdtase_dom_sf"/>
</dbReference>
<dbReference type="GO" id="GO:0008202">
    <property type="term" value="P:steroid metabolic process"/>
    <property type="evidence" value="ECO:0000318"/>
    <property type="project" value="GO_Central"/>
</dbReference>
<dbReference type="InterPro" id="IPR023210">
    <property type="entry name" value="NADP_OxRdtase_dom"/>
</dbReference>
<evidence type="ECO:0000256" key="4">
    <source>
        <dbReference type="PIRSR" id="PIRSR000097-1"/>
    </source>
</evidence>
<evidence type="ECO:0000313" key="9">
    <source>
        <dbReference type="RefSeq" id="NP_001354926.1"/>
    </source>
</evidence>
<dbReference type="InterPro" id="IPR018170">
    <property type="entry name" value="Aldo/ket_reductase_CS"/>
</dbReference>
<dbReference type="PROSITE" id="PS00062">
    <property type="entry name" value="ALDOKETO_REDUCTASE_2"/>
    <property type="match status" value="1"/>
</dbReference>
<dbReference type="CTD" id="1645"/>
<evidence type="ECO:0000313" key="8">
    <source>
        <dbReference type="Proteomes" id="UP000008143"/>
    </source>
</evidence>